<dbReference type="PANTHER" id="PTHR45867:SF3">
    <property type="entry name" value="ACID PHOSPHATASE TYPE 7"/>
    <property type="match status" value="1"/>
</dbReference>
<dbReference type="Pfam" id="PF14008">
    <property type="entry name" value="Metallophos_C"/>
    <property type="match status" value="1"/>
</dbReference>
<dbReference type="SUPFAM" id="SSF56300">
    <property type="entry name" value="Metallo-dependent phosphatases"/>
    <property type="match status" value="1"/>
</dbReference>
<protein>
    <recommendedName>
        <fullName evidence="3">Purple acid phosphatase</fullName>
        <ecNumber evidence="3">3.1.3.2</ecNumber>
    </recommendedName>
</protein>
<name>A0AA36GD29_CYLNA</name>
<dbReference type="InterPro" id="IPR041792">
    <property type="entry name" value="MPP_PAP"/>
</dbReference>
<proteinExistence type="inferred from homology"/>
<dbReference type="Pfam" id="PF00149">
    <property type="entry name" value="Metallophos"/>
    <property type="match status" value="1"/>
</dbReference>
<comment type="catalytic activity">
    <reaction evidence="3">
        <text>a phosphate monoester + H2O = an alcohol + phosphate</text>
        <dbReference type="Rhea" id="RHEA:15017"/>
        <dbReference type="ChEBI" id="CHEBI:15377"/>
        <dbReference type="ChEBI" id="CHEBI:30879"/>
        <dbReference type="ChEBI" id="CHEBI:43474"/>
        <dbReference type="ChEBI" id="CHEBI:67140"/>
        <dbReference type="EC" id="3.1.3.2"/>
    </reaction>
</comment>
<comment type="similarity">
    <text evidence="3">Belongs to the metallophosphoesterase superfamily. Purple acid phosphatase family.</text>
</comment>
<dbReference type="GO" id="GO:0046872">
    <property type="term" value="F:metal ion binding"/>
    <property type="evidence" value="ECO:0007669"/>
    <property type="project" value="InterPro"/>
</dbReference>
<evidence type="ECO:0000313" key="7">
    <source>
        <dbReference type="EMBL" id="CAJ0589582.1"/>
    </source>
</evidence>
<dbReference type="EMBL" id="CATQJL010000001">
    <property type="protein sequence ID" value="CAJ0589582.1"/>
    <property type="molecule type" value="Genomic_DNA"/>
</dbReference>
<sequence length="512" mass="59276">KRYLLSSLLSLIPKNCSFLANRAIPFFSAPRSMQMTMMLLLFAVITLAAAREFLASNRVPKWKTDDPNYGPDYGQPEQVHLSLGENPNEMVVTWLTFDDIGKSLVEYGTSANKKLTEVIEGQCTEFVDKQKQITKRYIHRAKMSNLTSGTTYRYRVGSEYGWSSLYQFTALSPREDGGYEIAVFGDLGNQNARSLGKLQRLAQDGDIDMVFHIGDFAYNLDTDEGQVGDEFMRQLEPIAAYVPYMVAVGNHEAANNFSHYANRFTMPRTEDNMMYSFDLGSAHFIFFSSEFYFYTNYGWKQIQNQWNWLVNDLTKANENRHNVPWIFTFAHRPMYCSDLDGDDCTKYESIIRTGLPRTHAYGLEKLFYEYGVDVEIWAHEHTYERLWPVYNRTVYNGTSMPYKNPLAPVHIISGSAGCRENTDMFRSDPEPWSALRSSDYGFGILRVHNDTHVHFRQVAAAKDEIVDEIWIEKHPHHSYHHEHRRRPHKATHIPLTYCAPRHCKKNDGQIDF</sequence>
<evidence type="ECO:0000259" key="4">
    <source>
        <dbReference type="Pfam" id="PF00149"/>
    </source>
</evidence>
<dbReference type="CDD" id="cd00839">
    <property type="entry name" value="MPP_PAPs"/>
    <property type="match status" value="1"/>
</dbReference>
<evidence type="ECO:0000313" key="8">
    <source>
        <dbReference type="Proteomes" id="UP001176961"/>
    </source>
</evidence>
<evidence type="ECO:0000259" key="5">
    <source>
        <dbReference type="Pfam" id="PF14008"/>
    </source>
</evidence>
<evidence type="ECO:0000259" key="6">
    <source>
        <dbReference type="Pfam" id="PF16656"/>
    </source>
</evidence>
<dbReference type="EC" id="3.1.3.2" evidence="3"/>
<keyword evidence="8" id="KW-1185">Reference proteome</keyword>
<dbReference type="InterPro" id="IPR015914">
    <property type="entry name" value="PAPs_N"/>
</dbReference>
<dbReference type="PANTHER" id="PTHR45867">
    <property type="entry name" value="PURPLE ACID PHOSPHATASE"/>
    <property type="match status" value="1"/>
</dbReference>
<evidence type="ECO:0000256" key="1">
    <source>
        <dbReference type="ARBA" id="ARBA00022729"/>
    </source>
</evidence>
<keyword evidence="1" id="KW-0732">Signal</keyword>
<dbReference type="Gene3D" id="2.60.40.380">
    <property type="entry name" value="Purple acid phosphatase-like, N-terminal"/>
    <property type="match status" value="1"/>
</dbReference>
<feature type="non-terminal residue" evidence="7">
    <location>
        <position position="1"/>
    </location>
</feature>
<keyword evidence="3" id="KW-0378">Hydrolase</keyword>
<keyword evidence="2" id="KW-0325">Glycoprotein</keyword>
<dbReference type="Pfam" id="PF16656">
    <property type="entry name" value="Pur_ac_phosph_N"/>
    <property type="match status" value="1"/>
</dbReference>
<dbReference type="InterPro" id="IPR004843">
    <property type="entry name" value="Calcineurin-like_PHP"/>
</dbReference>
<dbReference type="InterPro" id="IPR008963">
    <property type="entry name" value="Purple_acid_Pase-like_N"/>
</dbReference>
<evidence type="ECO:0000256" key="3">
    <source>
        <dbReference type="RuleBase" id="RU361203"/>
    </source>
</evidence>
<feature type="domain" description="Purple acid phosphatase N-terminal" evidence="6">
    <location>
        <begin position="76"/>
        <end position="169"/>
    </location>
</feature>
<dbReference type="SUPFAM" id="SSF49363">
    <property type="entry name" value="Purple acid phosphatase, N-terminal domain"/>
    <property type="match status" value="1"/>
</dbReference>
<gene>
    <name evidence="7" type="ORF">CYNAS_LOCUS1565</name>
</gene>
<comment type="caution">
    <text evidence="7">The sequence shown here is derived from an EMBL/GenBank/DDBJ whole genome shotgun (WGS) entry which is preliminary data.</text>
</comment>
<dbReference type="GO" id="GO:0003993">
    <property type="term" value="F:acid phosphatase activity"/>
    <property type="evidence" value="ECO:0007669"/>
    <property type="project" value="UniProtKB-EC"/>
</dbReference>
<dbReference type="InterPro" id="IPR025733">
    <property type="entry name" value="PAPs_C"/>
</dbReference>
<dbReference type="InterPro" id="IPR029052">
    <property type="entry name" value="Metallo-depent_PP-like"/>
</dbReference>
<dbReference type="Proteomes" id="UP001176961">
    <property type="component" value="Unassembled WGS sequence"/>
</dbReference>
<organism evidence="7 8">
    <name type="scientific">Cylicocyclus nassatus</name>
    <name type="common">Nematode worm</name>
    <dbReference type="NCBI Taxonomy" id="53992"/>
    <lineage>
        <taxon>Eukaryota</taxon>
        <taxon>Metazoa</taxon>
        <taxon>Ecdysozoa</taxon>
        <taxon>Nematoda</taxon>
        <taxon>Chromadorea</taxon>
        <taxon>Rhabditida</taxon>
        <taxon>Rhabditina</taxon>
        <taxon>Rhabditomorpha</taxon>
        <taxon>Strongyloidea</taxon>
        <taxon>Strongylidae</taxon>
        <taxon>Cylicocyclus</taxon>
    </lineage>
</organism>
<evidence type="ECO:0000256" key="2">
    <source>
        <dbReference type="ARBA" id="ARBA00023180"/>
    </source>
</evidence>
<accession>A0AA36GD29</accession>
<feature type="domain" description="Calcineurin-like phosphoesterase" evidence="4">
    <location>
        <begin position="181"/>
        <end position="383"/>
    </location>
</feature>
<dbReference type="Gene3D" id="3.60.21.10">
    <property type="match status" value="1"/>
</dbReference>
<reference evidence="7" key="1">
    <citation type="submission" date="2023-07" db="EMBL/GenBank/DDBJ databases">
        <authorList>
            <consortium name="CYATHOMIX"/>
        </authorList>
    </citation>
    <scope>NUCLEOTIDE SEQUENCE</scope>
    <source>
        <strain evidence="7">N/A</strain>
    </source>
</reference>
<feature type="domain" description="Purple acid phosphatase C-terminal" evidence="5">
    <location>
        <begin position="407"/>
        <end position="468"/>
    </location>
</feature>
<dbReference type="AlphaFoldDB" id="A0AA36GD29"/>